<evidence type="ECO:0000256" key="6">
    <source>
        <dbReference type="ARBA" id="ARBA00022813"/>
    </source>
</evidence>
<dbReference type="RefSeq" id="WP_114020560.1">
    <property type="nucleotide sequence ID" value="NZ_QOIN01000028.1"/>
</dbReference>
<comment type="pathway">
    <text evidence="8">Amino-acid biosynthesis; L-arginine biosynthesis; N(2)-acetyl-L-ornithine from L-glutamate: step 1/4.</text>
</comment>
<keyword evidence="8" id="KW-0028">Amino-acid biosynthesis</keyword>
<dbReference type="InterPro" id="IPR042195">
    <property type="entry name" value="ArgJ_beta_C"/>
</dbReference>
<dbReference type="Proteomes" id="UP000252914">
    <property type="component" value="Unassembled WGS sequence"/>
</dbReference>
<dbReference type="GO" id="GO:0005737">
    <property type="term" value="C:cytoplasm"/>
    <property type="evidence" value="ECO:0007669"/>
    <property type="project" value="UniProtKB-SubCell"/>
</dbReference>
<comment type="function">
    <text evidence="8">Catalyzes two activities which are involved in the cyclic version of arginine biosynthesis: the synthesis of N-acetylglutamate from glutamate and acetyl-CoA as the acetyl donor, and of ornithine by transacetylation between N(2)-acetylornithine and glutamate.</text>
</comment>
<dbReference type="Gene3D" id="3.10.20.340">
    <property type="entry name" value="ArgJ beta chain, C-terminal domain"/>
    <property type="match status" value="1"/>
</dbReference>
<evidence type="ECO:0000256" key="5">
    <source>
        <dbReference type="ARBA" id="ARBA00022679"/>
    </source>
</evidence>
<dbReference type="FunFam" id="3.10.20.340:FF:000003">
    <property type="entry name" value="Arginine biosynthesis bifunctional protein ArgJ"/>
    <property type="match status" value="1"/>
</dbReference>
<feature type="active site" description="Nucleophile" evidence="8">
    <location>
        <position position="186"/>
    </location>
</feature>
<keyword evidence="8" id="KW-0055">Arginine biosynthesis</keyword>
<feature type="chain" id="PRO_5023491081" description="Arginine biosynthesis bifunctional protein ArgJ alpha chain" evidence="8">
    <location>
        <begin position="1"/>
        <end position="185"/>
    </location>
</feature>
<dbReference type="HAMAP" id="MF_01106">
    <property type="entry name" value="ArgJ"/>
    <property type="match status" value="1"/>
</dbReference>
<dbReference type="GO" id="GO:0006526">
    <property type="term" value="P:L-arginine biosynthetic process"/>
    <property type="evidence" value="ECO:0007669"/>
    <property type="project" value="UniProtKB-UniRule"/>
</dbReference>
<evidence type="ECO:0000256" key="3">
    <source>
        <dbReference type="ARBA" id="ARBA00011475"/>
    </source>
</evidence>
<protein>
    <recommendedName>
        <fullName evidence="8">Arginine biosynthesis bifunctional protein ArgJ</fullName>
    </recommendedName>
    <domain>
        <recommendedName>
            <fullName evidence="8">Glutamate N-acetyltransferase</fullName>
            <ecNumber evidence="8">2.3.1.35</ecNumber>
        </recommendedName>
        <alternativeName>
            <fullName evidence="8">Ornithine acetyltransferase</fullName>
            <shortName evidence="8">OATase</shortName>
        </alternativeName>
        <alternativeName>
            <fullName evidence="8">Ornithine transacetylase</fullName>
        </alternativeName>
    </domain>
    <domain>
        <recommendedName>
            <fullName evidence="8">Amino-acid acetyltransferase</fullName>
            <ecNumber evidence="8">2.3.1.1</ecNumber>
        </recommendedName>
        <alternativeName>
            <fullName evidence="8">N-acetylglutamate synthase</fullName>
            <shortName evidence="8">AGSase</shortName>
        </alternativeName>
    </domain>
    <component>
        <recommendedName>
            <fullName evidence="8">Arginine biosynthesis bifunctional protein ArgJ alpha chain</fullName>
        </recommendedName>
    </component>
    <component>
        <recommendedName>
            <fullName evidence="8">Arginine biosynthesis bifunctional protein ArgJ beta chain</fullName>
        </recommendedName>
    </component>
</protein>
<dbReference type="EC" id="2.3.1.35" evidence="8"/>
<dbReference type="UniPathway" id="UPA00068">
    <property type="reaction ID" value="UER00106"/>
</dbReference>
<comment type="catalytic activity">
    <reaction evidence="8">
        <text>N(2)-acetyl-L-ornithine + L-glutamate = N-acetyl-L-glutamate + L-ornithine</text>
        <dbReference type="Rhea" id="RHEA:15349"/>
        <dbReference type="ChEBI" id="CHEBI:29985"/>
        <dbReference type="ChEBI" id="CHEBI:44337"/>
        <dbReference type="ChEBI" id="CHEBI:46911"/>
        <dbReference type="ChEBI" id="CHEBI:57805"/>
        <dbReference type="EC" id="2.3.1.35"/>
    </reaction>
</comment>
<evidence type="ECO:0000256" key="4">
    <source>
        <dbReference type="ARBA" id="ARBA00022490"/>
    </source>
</evidence>
<feature type="binding site" evidence="8">
    <location>
        <position position="186"/>
    </location>
    <ligand>
        <name>substrate</name>
    </ligand>
</feature>
<feature type="site" description="Cleavage; by autolysis" evidence="8">
    <location>
        <begin position="185"/>
        <end position="186"/>
    </location>
</feature>
<proteinExistence type="inferred from homology"/>
<evidence type="ECO:0000256" key="7">
    <source>
        <dbReference type="ARBA" id="ARBA00023315"/>
    </source>
</evidence>
<organism evidence="9 10">
    <name type="scientific">Streptomyces diacarni</name>
    <dbReference type="NCBI Taxonomy" id="2800381"/>
    <lineage>
        <taxon>Bacteria</taxon>
        <taxon>Bacillati</taxon>
        <taxon>Actinomycetota</taxon>
        <taxon>Actinomycetes</taxon>
        <taxon>Kitasatosporales</taxon>
        <taxon>Streptomycetaceae</taxon>
        <taxon>Streptomyces</taxon>
    </lineage>
</organism>
<dbReference type="CDD" id="cd02152">
    <property type="entry name" value="OAT"/>
    <property type="match status" value="1"/>
</dbReference>
<dbReference type="SUPFAM" id="SSF56266">
    <property type="entry name" value="DmpA/ArgJ-like"/>
    <property type="match status" value="1"/>
</dbReference>
<sequence length="390" mass="39662">MSVTAAKGFTAAGIAAGIKESGGLDLALVVNTGPSRAAAGVFTANRVKAAPVLWSEQVLGEGRLSAVVLNSGGANACTGAPGFQDAHATAEQVAEELTAATGTEHGAGEIAVASTGLIGLRLPMDKLLPGVSTAASALSEHGGEKAALAIKTTDTVHKTARASSPAGWTVGGMAKGAGMLAPGLATMLVVLTTDADLSAEELDAALRGATRTTFDRIDSDGAMSTNDTVLLMASAASGVRAEQAEFAEAVRAVCDDLGQQLVHDAEGATKDIRIEVVNAANEDEAVTVGRTIARNNLFKCAVHGEDPNWGRVLAAIGTTDAAFDPDALDVAINGVQVCRAGAVGEDRDKVDMRFREVRVTADLHAGSASAVIWTNDLTADYVHENSAYSS</sequence>
<keyword evidence="5 8" id="KW-0808">Transferase</keyword>
<feature type="binding site" evidence="8">
    <location>
        <position position="266"/>
    </location>
    <ligand>
        <name>substrate</name>
    </ligand>
</feature>
<comment type="similarity">
    <text evidence="2 8">Belongs to the ArgJ family.</text>
</comment>
<comment type="subunit">
    <text evidence="3 8">Heterotetramer of two alpha and two beta chains.</text>
</comment>
<feature type="binding site" evidence="8">
    <location>
        <position position="152"/>
    </location>
    <ligand>
        <name>substrate</name>
    </ligand>
</feature>
<accession>A0A367FBA8</accession>
<dbReference type="Pfam" id="PF01960">
    <property type="entry name" value="ArgJ"/>
    <property type="match status" value="1"/>
</dbReference>
<evidence type="ECO:0000256" key="1">
    <source>
        <dbReference type="ARBA" id="ARBA00004496"/>
    </source>
</evidence>
<dbReference type="NCBIfam" id="NF003802">
    <property type="entry name" value="PRK05388.1"/>
    <property type="match status" value="1"/>
</dbReference>
<gene>
    <name evidence="8" type="primary">argJ</name>
    <name evidence="9" type="ORF">DTL70_04825</name>
</gene>
<keyword evidence="10" id="KW-1185">Reference proteome</keyword>
<feature type="site" description="Involved in the stabilization of negative charge on the oxyanion by the formation of the oxyanion hole" evidence="8">
    <location>
        <position position="116"/>
    </location>
</feature>
<dbReference type="PANTHER" id="PTHR23100">
    <property type="entry name" value="ARGININE BIOSYNTHESIS BIFUNCTIONAL PROTEIN ARGJ"/>
    <property type="match status" value="1"/>
</dbReference>
<keyword evidence="6 8" id="KW-0068">Autocatalytic cleavage</keyword>
<feature type="chain" id="PRO_5023491082" description="Arginine biosynthesis bifunctional protein ArgJ beta chain" evidence="8">
    <location>
        <begin position="186"/>
        <end position="390"/>
    </location>
</feature>
<feature type="binding site" evidence="8">
    <location>
        <position position="390"/>
    </location>
    <ligand>
        <name>substrate</name>
    </ligand>
</feature>
<evidence type="ECO:0000313" key="9">
    <source>
        <dbReference type="EMBL" id="RCG27653.1"/>
    </source>
</evidence>
<name>A0A367FBA8_9ACTN</name>
<keyword evidence="4 8" id="KW-0963">Cytoplasm</keyword>
<comment type="pathway">
    <text evidence="8">Amino-acid biosynthesis; L-arginine biosynthesis; L-ornithine and N-acetyl-L-glutamate from L-glutamate and N(2)-acetyl-L-ornithine (cyclic): step 1/1.</text>
</comment>
<evidence type="ECO:0000256" key="2">
    <source>
        <dbReference type="ARBA" id="ARBA00006774"/>
    </source>
</evidence>
<feature type="binding site" evidence="8">
    <location>
        <position position="175"/>
    </location>
    <ligand>
        <name>substrate</name>
    </ligand>
</feature>
<dbReference type="EC" id="2.3.1.1" evidence="8"/>
<dbReference type="GO" id="GO:0004042">
    <property type="term" value="F:L-glutamate N-acetyltransferase activity"/>
    <property type="evidence" value="ECO:0007669"/>
    <property type="project" value="UniProtKB-UniRule"/>
</dbReference>
<evidence type="ECO:0000256" key="8">
    <source>
        <dbReference type="HAMAP-Rule" id="MF_01106"/>
    </source>
</evidence>
<dbReference type="NCBIfam" id="TIGR00120">
    <property type="entry name" value="ArgJ"/>
    <property type="match status" value="1"/>
</dbReference>
<dbReference type="EMBL" id="QOIN01000028">
    <property type="protein sequence ID" value="RCG27653.1"/>
    <property type="molecule type" value="Genomic_DNA"/>
</dbReference>
<comment type="catalytic activity">
    <reaction evidence="8">
        <text>L-glutamate + acetyl-CoA = N-acetyl-L-glutamate + CoA + H(+)</text>
        <dbReference type="Rhea" id="RHEA:24292"/>
        <dbReference type="ChEBI" id="CHEBI:15378"/>
        <dbReference type="ChEBI" id="CHEBI:29985"/>
        <dbReference type="ChEBI" id="CHEBI:44337"/>
        <dbReference type="ChEBI" id="CHEBI:57287"/>
        <dbReference type="ChEBI" id="CHEBI:57288"/>
        <dbReference type="EC" id="2.3.1.1"/>
    </reaction>
</comment>
<dbReference type="GO" id="GO:0004358">
    <property type="term" value="F:L-glutamate N-acetyltransferase activity, acting on acetyl-L-ornithine as donor"/>
    <property type="evidence" value="ECO:0007669"/>
    <property type="project" value="UniProtKB-UniRule"/>
</dbReference>
<feature type="site" description="Involved in the stabilization of negative charge on the oxyanion by the formation of the oxyanion hole" evidence="8">
    <location>
        <position position="115"/>
    </location>
</feature>
<keyword evidence="8" id="KW-0511">Multifunctional enzyme</keyword>
<dbReference type="InterPro" id="IPR016117">
    <property type="entry name" value="ArgJ-like_dom_sf"/>
</dbReference>
<keyword evidence="7 8" id="KW-0012">Acyltransferase</keyword>
<reference evidence="9 10" key="1">
    <citation type="submission" date="2018-06" db="EMBL/GenBank/DDBJ databases">
        <title>Streptomyces reniochalinae sp. nov. and Streptomyces diacarnus sp. nov. from marine sponges.</title>
        <authorList>
            <person name="Li L."/>
        </authorList>
    </citation>
    <scope>NUCLEOTIDE SEQUENCE [LARGE SCALE GENOMIC DNA]</scope>
    <source>
        <strain evidence="9 10">LHW51701</strain>
    </source>
</reference>
<comment type="caution">
    <text evidence="9">The sequence shown here is derived from an EMBL/GenBank/DDBJ whole genome shotgun (WGS) entry which is preliminary data.</text>
</comment>
<evidence type="ECO:0000313" key="10">
    <source>
        <dbReference type="Proteomes" id="UP000252914"/>
    </source>
</evidence>
<dbReference type="AlphaFoldDB" id="A0A367FBA8"/>
<dbReference type="GO" id="GO:0006592">
    <property type="term" value="P:ornithine biosynthetic process"/>
    <property type="evidence" value="ECO:0007669"/>
    <property type="project" value="TreeGrafter"/>
</dbReference>
<dbReference type="PANTHER" id="PTHR23100:SF0">
    <property type="entry name" value="ARGININE BIOSYNTHESIS BIFUNCTIONAL PROTEIN ARGJ, MITOCHONDRIAL"/>
    <property type="match status" value="1"/>
</dbReference>
<feature type="binding site" evidence="8">
    <location>
        <position position="385"/>
    </location>
    <ligand>
        <name>substrate</name>
    </ligand>
</feature>
<dbReference type="InterPro" id="IPR002813">
    <property type="entry name" value="Arg_biosynth_ArgJ"/>
</dbReference>
<dbReference type="Gene3D" id="3.60.70.12">
    <property type="entry name" value="L-amino peptidase D-ALA esterase/amidase"/>
    <property type="match status" value="1"/>
</dbReference>
<comment type="subcellular location">
    <subcellularLocation>
        <location evidence="1 8">Cytoplasm</location>
    </subcellularLocation>
</comment>